<reference evidence="1 2" key="1">
    <citation type="submission" date="2015-01" db="EMBL/GenBank/DDBJ databases">
        <title>Evolution of Trichinella species and genotypes.</title>
        <authorList>
            <person name="Korhonen P.K."/>
            <person name="Edoardo P."/>
            <person name="Giuseppe L.R."/>
            <person name="Gasser R.B."/>
        </authorList>
    </citation>
    <scope>NUCLEOTIDE SEQUENCE [LARGE SCALE GENOMIC DNA]</scope>
    <source>
        <strain evidence="1">ISS1980</strain>
    </source>
</reference>
<proteinExistence type="predicted"/>
<dbReference type="Proteomes" id="UP000054843">
    <property type="component" value="Unassembled WGS sequence"/>
</dbReference>
<comment type="caution">
    <text evidence="1">The sequence shown here is derived from an EMBL/GenBank/DDBJ whole genome shotgun (WGS) entry which is preliminary data.</text>
</comment>
<evidence type="ECO:0000313" key="1">
    <source>
        <dbReference type="EMBL" id="KRZ75902.1"/>
    </source>
</evidence>
<name>A0A0V1MWM4_9BILA</name>
<gene>
    <name evidence="1" type="ORF">T10_711</name>
</gene>
<keyword evidence="2" id="KW-1185">Reference proteome</keyword>
<protein>
    <submittedName>
        <fullName evidence="1">Uncharacterized protein</fullName>
    </submittedName>
</protein>
<dbReference type="AlphaFoldDB" id="A0A0V1MWM4"/>
<evidence type="ECO:0000313" key="2">
    <source>
        <dbReference type="Proteomes" id="UP000054843"/>
    </source>
</evidence>
<sequence length="84" mass="9810">MLSTSNLSIADVEHHHIEENLRRNARRFICLPQIDRFYISKSIQMHPSIRAFIHAEEDCRIFRVISVTSPAVLLRITFSIFLTS</sequence>
<dbReference type="EMBL" id="JYDO01000033">
    <property type="protein sequence ID" value="KRZ75902.1"/>
    <property type="molecule type" value="Genomic_DNA"/>
</dbReference>
<accession>A0A0V1MWM4</accession>
<organism evidence="1 2">
    <name type="scientific">Trichinella papuae</name>
    <dbReference type="NCBI Taxonomy" id="268474"/>
    <lineage>
        <taxon>Eukaryota</taxon>
        <taxon>Metazoa</taxon>
        <taxon>Ecdysozoa</taxon>
        <taxon>Nematoda</taxon>
        <taxon>Enoplea</taxon>
        <taxon>Dorylaimia</taxon>
        <taxon>Trichinellida</taxon>
        <taxon>Trichinellidae</taxon>
        <taxon>Trichinella</taxon>
    </lineage>
</organism>